<proteinExistence type="inferred from homology"/>
<evidence type="ECO:0000256" key="1">
    <source>
        <dbReference type="ARBA" id="ARBA00001933"/>
    </source>
</evidence>
<dbReference type="Proteomes" id="UP001596065">
    <property type="component" value="Unassembled WGS sequence"/>
</dbReference>
<organism evidence="5 6">
    <name type="scientific">Streptomyces nogalater</name>
    <dbReference type="NCBI Taxonomy" id="38314"/>
    <lineage>
        <taxon>Bacteria</taxon>
        <taxon>Bacillati</taxon>
        <taxon>Actinomycetota</taxon>
        <taxon>Actinomycetes</taxon>
        <taxon>Kitasatosporales</taxon>
        <taxon>Streptomycetaceae</taxon>
        <taxon>Streptomyces</taxon>
    </lineage>
</organism>
<dbReference type="SUPFAM" id="SSF53686">
    <property type="entry name" value="Tryptophan synthase beta subunit-like PLP-dependent enzymes"/>
    <property type="match status" value="1"/>
</dbReference>
<evidence type="ECO:0000313" key="5">
    <source>
        <dbReference type="EMBL" id="MFC5658208.1"/>
    </source>
</evidence>
<dbReference type="Pfam" id="PF00291">
    <property type="entry name" value="PALP"/>
    <property type="match status" value="1"/>
</dbReference>
<comment type="cofactor">
    <cofactor evidence="1">
        <name>pyridoxal 5'-phosphate</name>
        <dbReference type="ChEBI" id="CHEBI:597326"/>
    </cofactor>
</comment>
<name>A0ABW0WKB7_STRNO</name>
<dbReference type="InterPro" id="IPR001926">
    <property type="entry name" value="TrpB-like_PALP"/>
</dbReference>
<dbReference type="PANTHER" id="PTHR43780:SF2">
    <property type="entry name" value="1-AMINOCYCLOPROPANE-1-CARBOXYLATE DEAMINASE-RELATED"/>
    <property type="match status" value="1"/>
</dbReference>
<dbReference type="GO" id="GO:0016829">
    <property type="term" value="F:lyase activity"/>
    <property type="evidence" value="ECO:0007669"/>
    <property type="project" value="UniProtKB-KW"/>
</dbReference>
<comment type="similarity">
    <text evidence="2">Belongs to the ACC deaminase/D-cysteine desulfhydrase family.</text>
</comment>
<keyword evidence="6" id="KW-1185">Reference proteome</keyword>
<evidence type="ECO:0000256" key="3">
    <source>
        <dbReference type="ARBA" id="ARBA00022898"/>
    </source>
</evidence>
<dbReference type="InterPro" id="IPR027278">
    <property type="entry name" value="ACCD_DCysDesulf"/>
</dbReference>
<evidence type="ECO:0000313" key="6">
    <source>
        <dbReference type="Proteomes" id="UP001596065"/>
    </source>
</evidence>
<keyword evidence="5" id="KW-0456">Lyase</keyword>
<accession>A0ABW0WKB7</accession>
<evidence type="ECO:0000259" key="4">
    <source>
        <dbReference type="Pfam" id="PF00291"/>
    </source>
</evidence>
<dbReference type="InterPro" id="IPR036052">
    <property type="entry name" value="TrpB-like_PALP_sf"/>
</dbReference>
<reference evidence="6" key="1">
    <citation type="journal article" date="2019" name="Int. J. Syst. Evol. Microbiol.">
        <title>The Global Catalogue of Microorganisms (GCM) 10K type strain sequencing project: providing services to taxonomists for standard genome sequencing and annotation.</title>
        <authorList>
            <consortium name="The Broad Institute Genomics Platform"/>
            <consortium name="The Broad Institute Genome Sequencing Center for Infectious Disease"/>
            <person name="Wu L."/>
            <person name="Ma J."/>
        </authorList>
    </citation>
    <scope>NUCLEOTIDE SEQUENCE [LARGE SCALE GENOMIC DNA]</scope>
    <source>
        <strain evidence="6">KCTC 5701</strain>
    </source>
</reference>
<keyword evidence="3" id="KW-0663">Pyridoxal phosphate</keyword>
<dbReference type="EMBL" id="JBHSOE010000040">
    <property type="protein sequence ID" value="MFC5658208.1"/>
    <property type="molecule type" value="Genomic_DNA"/>
</dbReference>
<dbReference type="EC" id="4.4.1.-" evidence="5"/>
<dbReference type="RefSeq" id="WP_344348753.1">
    <property type="nucleotide sequence ID" value="NZ_BAAASM010000020.1"/>
</dbReference>
<feature type="domain" description="Tryptophan synthase beta chain-like PALP" evidence="4">
    <location>
        <begin position="9"/>
        <end position="301"/>
    </location>
</feature>
<dbReference type="Gene3D" id="3.40.50.1100">
    <property type="match status" value="2"/>
</dbReference>
<dbReference type="PIRSF" id="PIRSF006278">
    <property type="entry name" value="ACCD_DCysDesulf"/>
    <property type="match status" value="1"/>
</dbReference>
<evidence type="ECO:0000256" key="2">
    <source>
        <dbReference type="ARBA" id="ARBA00008639"/>
    </source>
</evidence>
<protein>
    <submittedName>
        <fullName evidence="5">D-cysteine desulfhydrase family protein</fullName>
        <ecNumber evidence="5">4.4.1.-</ecNumber>
    </submittedName>
</protein>
<gene>
    <name evidence="5" type="ORF">ACFP3J_22300</name>
</gene>
<sequence>MSQHPPVPLGTFPTPVEPAPRLAAALGLGPDDLWVKRDDLTGLGGGGNKVRKLQWTVGAALAEGADTLVTTGAPQSNHARLTAAAGARLGLDVVLVLRGSPGGSRSGNLALDGLFGARLAWAGDVDRAALDAAADEVCARLRAAGARPALIPFGGSSVLGARGYAGCGAELREQVPDLRTAVVALGSGGTMAGLVAALGSRSVLGVDVGALTGPAAAVAEFAAPLTEEEITPEGLRVRRDQVGAGYAALTGPVTEALRLAARTEGLVLDPTYTGRALAGLRAAVRDGDIRPGEKTVFLHTGGLPGLFGHPAAVTFAEDGATPFEA</sequence>
<dbReference type="PANTHER" id="PTHR43780">
    <property type="entry name" value="1-AMINOCYCLOPROPANE-1-CARBOXYLATE DEAMINASE-RELATED"/>
    <property type="match status" value="1"/>
</dbReference>
<comment type="caution">
    <text evidence="5">The sequence shown here is derived from an EMBL/GenBank/DDBJ whole genome shotgun (WGS) entry which is preliminary data.</text>
</comment>